<organism evidence="1">
    <name type="scientific">viral metagenome</name>
    <dbReference type="NCBI Taxonomy" id="1070528"/>
    <lineage>
        <taxon>unclassified sequences</taxon>
        <taxon>metagenomes</taxon>
        <taxon>organismal metagenomes</taxon>
    </lineage>
</organism>
<proteinExistence type="predicted"/>
<evidence type="ECO:0000313" key="1">
    <source>
        <dbReference type="EMBL" id="QJA85114.1"/>
    </source>
</evidence>
<dbReference type="AlphaFoldDB" id="A0A6M3KUJ2"/>
<dbReference type="InterPro" id="IPR014729">
    <property type="entry name" value="Rossmann-like_a/b/a_fold"/>
</dbReference>
<protein>
    <submittedName>
        <fullName evidence="1">Uncharacterized protein</fullName>
    </submittedName>
</protein>
<dbReference type="Gene3D" id="3.40.50.620">
    <property type="entry name" value="HUPs"/>
    <property type="match status" value="1"/>
</dbReference>
<dbReference type="SUPFAM" id="SSF52402">
    <property type="entry name" value="Adenine nucleotide alpha hydrolases-like"/>
    <property type="match status" value="1"/>
</dbReference>
<accession>A0A6M3KUJ2</accession>
<dbReference type="EMBL" id="MT142555">
    <property type="protein sequence ID" value="QJA85114.1"/>
    <property type="molecule type" value="Genomic_DNA"/>
</dbReference>
<gene>
    <name evidence="1" type="ORF">MM415B02273_0013</name>
</gene>
<reference evidence="1" key="1">
    <citation type="submission" date="2020-03" db="EMBL/GenBank/DDBJ databases">
        <title>The deep terrestrial virosphere.</title>
        <authorList>
            <person name="Holmfeldt K."/>
            <person name="Nilsson E."/>
            <person name="Simone D."/>
            <person name="Lopez-Fernandez M."/>
            <person name="Wu X."/>
            <person name="de Brujin I."/>
            <person name="Lundin D."/>
            <person name="Andersson A."/>
            <person name="Bertilsson S."/>
            <person name="Dopson M."/>
        </authorList>
    </citation>
    <scope>NUCLEOTIDE SEQUENCE</scope>
    <source>
        <strain evidence="1">MM415B02273</strain>
    </source>
</reference>
<sequence length="72" mass="8154">MKHIILYSGGANSSYVAWSVNQEHHKDTILLHTPTYSEHPDADRFRKQFADYLNLPITIQAGGVENNDKSLV</sequence>
<name>A0A6M3KUJ2_9ZZZZ</name>